<gene>
    <name evidence="14" type="ORF">ONB1V03_LOCUS11818</name>
</gene>
<dbReference type="SMART" id="SM00642">
    <property type="entry name" value="Aamy"/>
    <property type="match status" value="2"/>
</dbReference>
<dbReference type="GO" id="GO:0004556">
    <property type="term" value="F:alpha-amylase activity"/>
    <property type="evidence" value="ECO:0007669"/>
    <property type="project" value="UniProtKB-EC"/>
</dbReference>
<feature type="transmembrane region" description="Helical" evidence="12">
    <location>
        <begin position="598"/>
        <end position="620"/>
    </location>
</feature>
<keyword evidence="9" id="KW-0119">Carbohydrate metabolism</keyword>
<feature type="domain" description="Glycosyl hydrolase family 13 catalytic" evidence="13">
    <location>
        <begin position="1"/>
        <end position="391"/>
    </location>
</feature>
<evidence type="ECO:0000256" key="12">
    <source>
        <dbReference type="SAM" id="Phobius"/>
    </source>
</evidence>
<dbReference type="Gene3D" id="3.20.20.80">
    <property type="entry name" value="Glycosidases"/>
    <property type="match status" value="3"/>
</dbReference>
<comment type="cofactor">
    <cofactor evidence="3">
        <name>chloride</name>
        <dbReference type="ChEBI" id="CHEBI:17996"/>
    </cofactor>
</comment>
<dbReference type="Pfam" id="PF00128">
    <property type="entry name" value="Alpha-amylase"/>
    <property type="match status" value="1"/>
</dbReference>
<dbReference type="Gene3D" id="3.40.50.1820">
    <property type="entry name" value="alpha/beta hydrolase"/>
    <property type="match status" value="1"/>
</dbReference>
<feature type="non-terminal residue" evidence="14">
    <location>
        <position position="992"/>
    </location>
</feature>
<evidence type="ECO:0000256" key="6">
    <source>
        <dbReference type="ARBA" id="ARBA00012595"/>
    </source>
</evidence>
<dbReference type="InterPro" id="IPR000073">
    <property type="entry name" value="AB_hydrolase_1"/>
</dbReference>
<feature type="domain" description="Glycosyl hydrolase family 13 catalytic" evidence="13">
    <location>
        <begin position="662"/>
        <end position="991"/>
    </location>
</feature>
<dbReference type="PRINTS" id="PR00110">
    <property type="entry name" value="ALPHAAMYLASE"/>
</dbReference>
<keyword evidence="10" id="KW-0326">Glycosidase</keyword>
<dbReference type="GO" id="GO:0006629">
    <property type="term" value="P:lipid metabolic process"/>
    <property type="evidence" value="ECO:0007669"/>
    <property type="project" value="InterPro"/>
</dbReference>
<keyword evidence="8" id="KW-0868">Chloride</keyword>
<protein>
    <recommendedName>
        <fullName evidence="6">alpha-amylase</fullName>
        <ecNumber evidence="6">3.2.1.1</ecNumber>
    </recommendedName>
</protein>
<comment type="similarity">
    <text evidence="4 11">Belongs to the glycosyl hydrolase 13 family.</text>
</comment>
<feature type="non-terminal residue" evidence="14">
    <location>
        <position position="1"/>
    </location>
</feature>
<dbReference type="AlphaFoldDB" id="A0A7R9M7R0"/>
<dbReference type="InterPro" id="IPR006046">
    <property type="entry name" value="Alpha_amylase"/>
</dbReference>
<evidence type="ECO:0000256" key="1">
    <source>
        <dbReference type="ARBA" id="ARBA00000548"/>
    </source>
</evidence>
<reference evidence="14" key="1">
    <citation type="submission" date="2020-11" db="EMBL/GenBank/DDBJ databases">
        <authorList>
            <person name="Tran Van P."/>
        </authorList>
    </citation>
    <scope>NUCLEOTIDE SEQUENCE</scope>
</reference>
<comment type="subunit">
    <text evidence="5">Monomer.</text>
</comment>
<keyword evidence="12" id="KW-0812">Transmembrane</keyword>
<evidence type="ECO:0000256" key="9">
    <source>
        <dbReference type="ARBA" id="ARBA00023277"/>
    </source>
</evidence>
<dbReference type="SUPFAM" id="SSF53474">
    <property type="entry name" value="alpha/beta-Hydrolases"/>
    <property type="match status" value="1"/>
</dbReference>
<accession>A0A7R9M7R0</accession>
<evidence type="ECO:0000256" key="7">
    <source>
        <dbReference type="ARBA" id="ARBA00022801"/>
    </source>
</evidence>
<evidence type="ECO:0000256" key="5">
    <source>
        <dbReference type="ARBA" id="ARBA00011245"/>
    </source>
</evidence>
<dbReference type="EMBL" id="OC923937">
    <property type="protein sequence ID" value="CAD7655173.1"/>
    <property type="molecule type" value="Genomic_DNA"/>
</dbReference>
<evidence type="ECO:0000313" key="14">
    <source>
        <dbReference type="EMBL" id="CAD7655173.1"/>
    </source>
</evidence>
<evidence type="ECO:0000256" key="10">
    <source>
        <dbReference type="ARBA" id="ARBA00023295"/>
    </source>
</evidence>
<evidence type="ECO:0000256" key="4">
    <source>
        <dbReference type="ARBA" id="ARBA00008061"/>
    </source>
</evidence>
<dbReference type="InterPro" id="IPR029058">
    <property type="entry name" value="AB_hydrolase_fold"/>
</dbReference>
<keyword evidence="15" id="KW-1185">Reference proteome</keyword>
<proteinExistence type="inferred from homology"/>
<evidence type="ECO:0000256" key="11">
    <source>
        <dbReference type="RuleBase" id="RU003615"/>
    </source>
</evidence>
<comment type="cofactor">
    <cofactor evidence="2">
        <name>Ca(2+)</name>
        <dbReference type="ChEBI" id="CHEBI:29108"/>
    </cofactor>
</comment>
<dbReference type="InterPro" id="IPR006693">
    <property type="entry name" value="AB_hydrolase_lipase"/>
</dbReference>
<evidence type="ECO:0000256" key="8">
    <source>
        <dbReference type="ARBA" id="ARBA00023214"/>
    </source>
</evidence>
<evidence type="ECO:0000256" key="2">
    <source>
        <dbReference type="ARBA" id="ARBA00001913"/>
    </source>
</evidence>
<dbReference type="SUPFAM" id="SSF51445">
    <property type="entry name" value="(Trans)glycosidases"/>
    <property type="match status" value="2"/>
</dbReference>
<keyword evidence="12" id="KW-1133">Transmembrane helix</keyword>
<organism evidence="14">
    <name type="scientific">Oppiella nova</name>
    <dbReference type="NCBI Taxonomy" id="334625"/>
    <lineage>
        <taxon>Eukaryota</taxon>
        <taxon>Metazoa</taxon>
        <taxon>Ecdysozoa</taxon>
        <taxon>Arthropoda</taxon>
        <taxon>Chelicerata</taxon>
        <taxon>Arachnida</taxon>
        <taxon>Acari</taxon>
        <taxon>Acariformes</taxon>
        <taxon>Sarcoptiformes</taxon>
        <taxon>Oribatida</taxon>
        <taxon>Brachypylina</taxon>
        <taxon>Oppioidea</taxon>
        <taxon>Oppiidae</taxon>
        <taxon>Oppiella</taxon>
    </lineage>
</organism>
<dbReference type="EMBL" id="CAJPVJ010009112">
    <property type="protein sequence ID" value="CAG2172360.1"/>
    <property type="molecule type" value="Genomic_DNA"/>
</dbReference>
<dbReference type="Proteomes" id="UP000728032">
    <property type="component" value="Unassembled WGS sequence"/>
</dbReference>
<dbReference type="PANTHER" id="PTHR43447">
    <property type="entry name" value="ALPHA-AMYLASE"/>
    <property type="match status" value="1"/>
</dbReference>
<dbReference type="InterPro" id="IPR006047">
    <property type="entry name" value="GH13_cat_dom"/>
</dbReference>
<feature type="transmembrane region" description="Helical" evidence="12">
    <location>
        <begin position="394"/>
        <end position="414"/>
    </location>
</feature>
<dbReference type="InterPro" id="IPR017853">
    <property type="entry name" value="GH"/>
</dbReference>
<evidence type="ECO:0000256" key="3">
    <source>
        <dbReference type="ARBA" id="ARBA00001923"/>
    </source>
</evidence>
<name>A0A7R9M7R0_9ACAR</name>
<dbReference type="GO" id="GO:0043169">
    <property type="term" value="F:cation binding"/>
    <property type="evidence" value="ECO:0007669"/>
    <property type="project" value="InterPro"/>
</dbReference>
<dbReference type="OrthoDB" id="550577at2759"/>
<dbReference type="Pfam" id="PF04083">
    <property type="entry name" value="Abhydro_lipase"/>
    <property type="match status" value="1"/>
</dbReference>
<evidence type="ECO:0000259" key="13">
    <source>
        <dbReference type="SMART" id="SM00642"/>
    </source>
</evidence>
<keyword evidence="7" id="KW-0378">Hydrolase</keyword>
<keyword evidence="12" id="KW-0472">Membrane</keyword>
<evidence type="ECO:0000313" key="15">
    <source>
        <dbReference type="Proteomes" id="UP000728032"/>
    </source>
</evidence>
<sequence length="992" mass="113189">PYGYAGVQVSPVTEVAVLANRPWWERYQPVTYEINGRSGNEKQFADMVSRCNKVGVRIYVDVVLNHMTMAETGKGTAGHTYDGKNFKYEVPYSELDFHQHPDCPSPDLNIRDDKYDDPIEARNCQLGGLRDLDQGKDWVQQKQSEFLNKLIDIGVAGFRSDASKHQWPANLQSIISKLHTLNTTYFPANSRPLFYHEYISGTNIKASEYTPLGRVIEFKNYDNLARRPVILWHGITQDSDVWLISAEGVLNGKGVYMENNLVVNDCHQSVTQNLAFTLSACGYDVWLPNFRGTTYSMGHLILDPVFNQTYWQYTFTELGLYDVPAVVQYVLRVTDKSSVAYIGHSLGSTAMFIQLSLIPEFERLVKPFIALAPFVFMSHMTSTLRYALPFEPTLSSYTIPIGIPVTIAQFIGVWMCGNQYFRQLCADMFFYSASGYDPDNLNTTRIPIYVSHTGAPYSSWVYAHVGQLIRDRGFRLFDYGVEGNWERLYTDINVTPGNECWERNYTEFEVEYCRRDAIFYWDVYLDVEATDDTRKAYCCALYDYFDCVKKAAKSQCKDNETAYRDEITDQVNKIEDDIGDLVCEGTYTHGSMKCEFPVWASVLCLLGFLLGMGILAYLMFGVCRLQSRFGERQLKDKTIGLAIAVCCTASPYSDPHFVEDRQVIVHLMEWKYSEIAKECELFLGPYGYAGVQVSPVTEVAVLANRPWWERYQPVSPVTEVAVLANRPWWERYQPVTYEINGRSGNEQQFADMVSRCNKVGVRIYVDVVLNHMTMAEAGKGTAGHAYNGKNFTYEVPYSSLDFHQHPDCPSPDLNIRDDKYDDPIEARNCQLGGLRDLDQGKDWVQQKQSEFLNKLIDIGVAGFRSDASKHQWPANLQSIISKLHTLNTTYFPANSRPLFYHEYISGTNIKASEYTPLGRVIEFKNYDNLARVQLIQSRGFAAETHAVITSDGYILNVFRIRNPYNPSSHERPVILWHGITQDSDVWLISAEG</sequence>
<dbReference type="Pfam" id="PF00561">
    <property type="entry name" value="Abhydrolase_1"/>
    <property type="match status" value="1"/>
</dbReference>
<dbReference type="EC" id="3.2.1.1" evidence="6"/>
<dbReference type="GO" id="GO:0005975">
    <property type="term" value="P:carbohydrate metabolic process"/>
    <property type="evidence" value="ECO:0007669"/>
    <property type="project" value="InterPro"/>
</dbReference>
<comment type="catalytic activity">
    <reaction evidence="1">
        <text>Endohydrolysis of (1-&gt;4)-alpha-D-glucosidic linkages in polysaccharides containing three or more (1-&gt;4)-alpha-linked D-glucose units.</text>
        <dbReference type="EC" id="3.2.1.1"/>
    </reaction>
</comment>